<dbReference type="CDD" id="cd05254">
    <property type="entry name" value="dTDP_HR_like_SDR_e"/>
    <property type="match status" value="1"/>
</dbReference>
<evidence type="ECO:0000313" key="2">
    <source>
        <dbReference type="EMBL" id="SVE50370.1"/>
    </source>
</evidence>
<dbReference type="Gene3D" id="3.90.25.10">
    <property type="entry name" value="UDP-galactose 4-epimerase, domain 1"/>
    <property type="match status" value="1"/>
</dbReference>
<feature type="non-terminal residue" evidence="2">
    <location>
        <position position="1"/>
    </location>
</feature>
<name>A0A383E1R6_9ZZZZ</name>
<sequence>LLGANLVRHYAPRSECTGWYASNPITIDGAKLERIDITDHESVSIALARIHPDLIIHCAAATNVEWCEQNPRLAKAINEEATAFLADQAAQFDSKFVFTSTDSVFGGKKKRYSESDRPNPLNSYATGKVRTESLVANANSDALIIRSYFYGYSPSGTRSLLEWVLVRTLSGEEVPGFTDSYFSPISVQDFARALDIALAEGTSGLLHLGSSDRISKYEFARIVMETYDWDMSL</sequence>
<dbReference type="InterPro" id="IPR005913">
    <property type="entry name" value="dTDP_dehydrorham_reduct"/>
</dbReference>
<evidence type="ECO:0000259" key="1">
    <source>
        <dbReference type="Pfam" id="PF04321"/>
    </source>
</evidence>
<dbReference type="PANTHER" id="PTHR10491">
    <property type="entry name" value="DTDP-4-DEHYDRORHAMNOSE REDUCTASE"/>
    <property type="match status" value="1"/>
</dbReference>
<dbReference type="Gene3D" id="3.40.50.720">
    <property type="entry name" value="NAD(P)-binding Rossmann-like Domain"/>
    <property type="match status" value="1"/>
</dbReference>
<dbReference type="EMBL" id="UINC01221860">
    <property type="protein sequence ID" value="SVE50370.1"/>
    <property type="molecule type" value="Genomic_DNA"/>
</dbReference>
<dbReference type="SUPFAM" id="SSF51735">
    <property type="entry name" value="NAD(P)-binding Rossmann-fold domains"/>
    <property type="match status" value="1"/>
</dbReference>
<feature type="non-terminal residue" evidence="2">
    <location>
        <position position="233"/>
    </location>
</feature>
<dbReference type="AlphaFoldDB" id="A0A383E1R6"/>
<protein>
    <recommendedName>
        <fullName evidence="1">RmlD-like substrate binding domain-containing protein</fullName>
    </recommendedName>
</protein>
<dbReference type="PANTHER" id="PTHR10491:SF4">
    <property type="entry name" value="METHIONINE ADENOSYLTRANSFERASE 2 SUBUNIT BETA"/>
    <property type="match status" value="1"/>
</dbReference>
<dbReference type="InterPro" id="IPR029903">
    <property type="entry name" value="RmlD-like-bd"/>
</dbReference>
<organism evidence="2">
    <name type="scientific">marine metagenome</name>
    <dbReference type="NCBI Taxonomy" id="408172"/>
    <lineage>
        <taxon>unclassified sequences</taxon>
        <taxon>metagenomes</taxon>
        <taxon>ecological metagenomes</taxon>
    </lineage>
</organism>
<reference evidence="2" key="1">
    <citation type="submission" date="2018-05" db="EMBL/GenBank/DDBJ databases">
        <authorList>
            <person name="Lanie J.A."/>
            <person name="Ng W.-L."/>
            <person name="Kazmierczak K.M."/>
            <person name="Andrzejewski T.M."/>
            <person name="Davidsen T.M."/>
            <person name="Wayne K.J."/>
            <person name="Tettelin H."/>
            <person name="Glass J.I."/>
            <person name="Rusch D."/>
            <person name="Podicherti R."/>
            <person name="Tsui H.-C.T."/>
            <person name="Winkler M.E."/>
        </authorList>
    </citation>
    <scope>NUCLEOTIDE SEQUENCE</scope>
</reference>
<feature type="domain" description="RmlD-like substrate binding" evidence="1">
    <location>
        <begin position="23"/>
        <end position="228"/>
    </location>
</feature>
<dbReference type="InterPro" id="IPR036291">
    <property type="entry name" value="NAD(P)-bd_dom_sf"/>
</dbReference>
<accession>A0A383E1R6</accession>
<dbReference type="Pfam" id="PF04321">
    <property type="entry name" value="RmlD_sub_bind"/>
    <property type="match status" value="1"/>
</dbReference>
<proteinExistence type="predicted"/>
<gene>
    <name evidence="2" type="ORF">METZ01_LOCUS503224</name>
</gene>